<feature type="transmembrane region" description="Helical" evidence="1">
    <location>
        <begin position="6"/>
        <end position="27"/>
    </location>
</feature>
<sequence>MDFEWTMSVFALLGGLLPALVWLWFWLREDKARPEPSGLILSVFLAGGFGVVMAFFLQRLTNNGLHNLGWDNFSLLNPTLTRDFFFSSIGFLALWAAIEEVMKLLAAYFIAFRHHSFDEPIDAMIYLIVAAIGFSAVENSLFLLNTIMSGETNLFFALTGNLRFLGATVVHIVSSSLVGGMIALSFCHPRLTKVMAATIGLCTATILHTVFNFFIITSSGQEMLQIFALLWLLAIFIIYFFEKVKNIICSTPTPDINPINQ</sequence>
<keyword evidence="1" id="KW-1133">Transmembrane helix</keyword>
<protein>
    <recommendedName>
        <fullName evidence="4">Protease PrsW</fullName>
    </recommendedName>
</protein>
<evidence type="ECO:0000256" key="1">
    <source>
        <dbReference type="SAM" id="Phobius"/>
    </source>
</evidence>
<evidence type="ECO:0008006" key="4">
    <source>
        <dbReference type="Google" id="ProtNLM"/>
    </source>
</evidence>
<dbReference type="AlphaFoldDB" id="A0A1G2QIX7"/>
<feature type="transmembrane region" description="Helical" evidence="1">
    <location>
        <begin position="39"/>
        <end position="57"/>
    </location>
</feature>
<keyword evidence="1" id="KW-0472">Membrane</keyword>
<accession>A0A1G2QIX7</accession>
<feature type="transmembrane region" description="Helical" evidence="1">
    <location>
        <begin position="84"/>
        <end position="111"/>
    </location>
</feature>
<dbReference type="PANTHER" id="PTHR36844">
    <property type="entry name" value="PROTEASE PRSW"/>
    <property type="match status" value="1"/>
</dbReference>
<dbReference type="EMBL" id="MHTK01000004">
    <property type="protein sequence ID" value="OHA59921.1"/>
    <property type="molecule type" value="Genomic_DNA"/>
</dbReference>
<reference evidence="2 3" key="1">
    <citation type="journal article" date="2016" name="Nat. Commun.">
        <title>Thousands of microbial genomes shed light on interconnected biogeochemical processes in an aquifer system.</title>
        <authorList>
            <person name="Anantharaman K."/>
            <person name="Brown C.T."/>
            <person name="Hug L.A."/>
            <person name="Sharon I."/>
            <person name="Castelle C.J."/>
            <person name="Probst A.J."/>
            <person name="Thomas B.C."/>
            <person name="Singh A."/>
            <person name="Wilkins M.J."/>
            <person name="Karaoz U."/>
            <person name="Brodie E.L."/>
            <person name="Williams K.H."/>
            <person name="Hubbard S.S."/>
            <person name="Banfield J.F."/>
        </authorList>
    </citation>
    <scope>NUCLEOTIDE SEQUENCE [LARGE SCALE GENOMIC DNA]</scope>
</reference>
<feature type="transmembrane region" description="Helical" evidence="1">
    <location>
        <begin position="123"/>
        <end position="144"/>
    </location>
</feature>
<dbReference type="Pfam" id="PF13367">
    <property type="entry name" value="PrsW-protease"/>
    <property type="match status" value="1"/>
</dbReference>
<dbReference type="PANTHER" id="PTHR36844:SF1">
    <property type="entry name" value="PROTEASE PRSW"/>
    <property type="match status" value="1"/>
</dbReference>
<evidence type="ECO:0000313" key="2">
    <source>
        <dbReference type="EMBL" id="OHA59921.1"/>
    </source>
</evidence>
<feature type="transmembrane region" description="Helical" evidence="1">
    <location>
        <begin position="164"/>
        <end position="187"/>
    </location>
</feature>
<proteinExistence type="predicted"/>
<organism evidence="2 3">
    <name type="scientific">Candidatus Vogelbacteria bacterium RIFOXYD1_FULL_46_19</name>
    <dbReference type="NCBI Taxonomy" id="1802439"/>
    <lineage>
        <taxon>Bacteria</taxon>
        <taxon>Candidatus Vogeliibacteriota</taxon>
    </lineage>
</organism>
<name>A0A1G2QIX7_9BACT</name>
<feature type="transmembrane region" description="Helical" evidence="1">
    <location>
        <begin position="194"/>
        <end position="217"/>
    </location>
</feature>
<dbReference type="STRING" id="1802439.A2589_02690"/>
<feature type="transmembrane region" description="Helical" evidence="1">
    <location>
        <begin position="223"/>
        <end position="241"/>
    </location>
</feature>
<keyword evidence="1" id="KW-0812">Transmembrane</keyword>
<dbReference type="Proteomes" id="UP000177838">
    <property type="component" value="Unassembled WGS sequence"/>
</dbReference>
<dbReference type="GO" id="GO:0008233">
    <property type="term" value="F:peptidase activity"/>
    <property type="evidence" value="ECO:0007669"/>
    <property type="project" value="InterPro"/>
</dbReference>
<evidence type="ECO:0000313" key="3">
    <source>
        <dbReference type="Proteomes" id="UP000177838"/>
    </source>
</evidence>
<comment type="caution">
    <text evidence="2">The sequence shown here is derived from an EMBL/GenBank/DDBJ whole genome shotgun (WGS) entry which is preliminary data.</text>
</comment>
<dbReference type="InterPro" id="IPR026898">
    <property type="entry name" value="PrsW"/>
</dbReference>
<gene>
    <name evidence="2" type="ORF">A2589_02690</name>
</gene>